<protein>
    <submittedName>
        <fullName evidence="2">Uncharacterized protein</fullName>
    </submittedName>
</protein>
<feature type="transmembrane region" description="Helical" evidence="1">
    <location>
        <begin position="176"/>
        <end position="197"/>
    </location>
</feature>
<dbReference type="RefSeq" id="WP_139948910.1">
    <property type="nucleotide sequence ID" value="NZ_CP040899.1"/>
</dbReference>
<proteinExistence type="predicted"/>
<feature type="transmembrane region" description="Helical" evidence="1">
    <location>
        <begin position="135"/>
        <end position="156"/>
    </location>
</feature>
<evidence type="ECO:0000256" key="1">
    <source>
        <dbReference type="SAM" id="Phobius"/>
    </source>
</evidence>
<keyword evidence="1" id="KW-0472">Membrane</keyword>
<name>A0ABX5VNF4_9MICO</name>
<sequence length="220" mass="24049">MHRDPESRRNRRIGPGDGHPLPRYRWWQPFSRALLHIPLTEDDGRSATWSVDVRLGGDSDDGEVRARLYRDGLHEAVSPLPAVFPVPGGVIQVAASSFGLRRAHFVGFDGAEHQLAPDPGSAEGRRARLDRTRPGLSRLIGGVSMLVLLVALVLGTPQIAQEITQFPPVAERFGSFVSPIHLPAGWNIALSVAAVVASTERALRLRYHWLLDGGVLDGEE</sequence>
<gene>
    <name evidence="2" type="ORF">FE251_11975</name>
</gene>
<evidence type="ECO:0000313" key="2">
    <source>
        <dbReference type="EMBL" id="QDB80017.1"/>
    </source>
</evidence>
<keyword evidence="1" id="KW-0812">Transmembrane</keyword>
<dbReference type="EMBL" id="CP040899">
    <property type="protein sequence ID" value="QDB80017.1"/>
    <property type="molecule type" value="Genomic_DNA"/>
</dbReference>
<evidence type="ECO:0000313" key="3">
    <source>
        <dbReference type="Proteomes" id="UP000313948"/>
    </source>
</evidence>
<keyword evidence="1" id="KW-1133">Transmembrane helix</keyword>
<dbReference type="Proteomes" id="UP000313948">
    <property type="component" value="Chromosome"/>
</dbReference>
<accession>A0ABX5VNF4</accession>
<organism evidence="2 3">
    <name type="scientific">Georgenia wutianyii</name>
    <dbReference type="NCBI Taxonomy" id="2585135"/>
    <lineage>
        <taxon>Bacteria</taxon>
        <taxon>Bacillati</taxon>
        <taxon>Actinomycetota</taxon>
        <taxon>Actinomycetes</taxon>
        <taxon>Micrococcales</taxon>
        <taxon>Bogoriellaceae</taxon>
        <taxon>Georgenia</taxon>
    </lineage>
</organism>
<reference evidence="2 3" key="1">
    <citation type="submission" date="2019-05" db="EMBL/GenBank/DDBJ databases">
        <title>Georgenia *** sp. nov., and Georgenia *** sp. nov., isolated from the intestinal contents of plateau pika (Ochotona curzoniae) in the Qinghai-Tibet plateau of China.</title>
        <authorList>
            <person name="Tian Z."/>
        </authorList>
    </citation>
    <scope>NUCLEOTIDE SEQUENCE [LARGE SCALE GENOMIC DNA]</scope>
    <source>
        <strain evidence="2 3">Z294</strain>
    </source>
</reference>
<keyword evidence="3" id="KW-1185">Reference proteome</keyword>